<dbReference type="InterPro" id="IPR010982">
    <property type="entry name" value="Lambda_DNA-bd_dom_sf"/>
</dbReference>
<keyword evidence="1" id="KW-0238">DNA-binding</keyword>
<dbReference type="Gene3D" id="1.10.260.40">
    <property type="entry name" value="lambda repressor-like DNA-binding domains"/>
    <property type="match status" value="1"/>
</dbReference>
<keyword evidence="4" id="KW-1185">Reference proteome</keyword>
<gene>
    <name evidence="3" type="ORF">DFR38_111139</name>
</gene>
<dbReference type="CDD" id="cd00093">
    <property type="entry name" value="HTH_XRE"/>
    <property type="match status" value="1"/>
</dbReference>
<evidence type="ECO:0000256" key="1">
    <source>
        <dbReference type="ARBA" id="ARBA00023125"/>
    </source>
</evidence>
<dbReference type="PANTHER" id="PTHR36924:SF1">
    <property type="entry name" value="ANTITOXIN HIGA-1"/>
    <property type="match status" value="1"/>
</dbReference>
<dbReference type="SMART" id="SM00530">
    <property type="entry name" value="HTH_XRE"/>
    <property type="match status" value="1"/>
</dbReference>
<reference evidence="3 4" key="1">
    <citation type="submission" date="2018-05" db="EMBL/GenBank/DDBJ databases">
        <title>Genomic Encyclopedia of Type Strains, Phase IV (KMG-IV): sequencing the most valuable type-strain genomes for metagenomic binning, comparative biology and taxonomic classification.</title>
        <authorList>
            <person name="Goeker M."/>
        </authorList>
    </citation>
    <scope>NUCLEOTIDE SEQUENCE [LARGE SCALE GENOMIC DNA]</scope>
    <source>
        <strain evidence="3 4">DSM 25134</strain>
    </source>
</reference>
<dbReference type="OrthoDB" id="5297543at2"/>
<accession>A0A318JCA8</accession>
<feature type="domain" description="HTH cro/C1-type" evidence="2">
    <location>
        <begin position="26"/>
        <end position="73"/>
    </location>
</feature>
<organism evidence="3 4">
    <name type="scientific">Aquitalea magnusonii</name>
    <dbReference type="NCBI Taxonomy" id="332411"/>
    <lineage>
        <taxon>Bacteria</taxon>
        <taxon>Pseudomonadati</taxon>
        <taxon>Pseudomonadota</taxon>
        <taxon>Betaproteobacteria</taxon>
        <taxon>Neisseriales</taxon>
        <taxon>Chromobacteriaceae</taxon>
        <taxon>Aquitalea</taxon>
    </lineage>
</organism>
<evidence type="ECO:0000259" key="2">
    <source>
        <dbReference type="PROSITE" id="PS50943"/>
    </source>
</evidence>
<evidence type="ECO:0000313" key="3">
    <source>
        <dbReference type="EMBL" id="PXX45741.1"/>
    </source>
</evidence>
<evidence type="ECO:0000313" key="4">
    <source>
        <dbReference type="Proteomes" id="UP000248395"/>
    </source>
</evidence>
<dbReference type="InterPro" id="IPR013430">
    <property type="entry name" value="Toxin_antidote_HigA"/>
</dbReference>
<dbReference type="Pfam" id="PF01381">
    <property type="entry name" value="HTH_3"/>
    <property type="match status" value="1"/>
</dbReference>
<comment type="caution">
    <text evidence="3">The sequence shown here is derived from an EMBL/GenBank/DDBJ whole genome shotgun (WGS) entry which is preliminary data.</text>
</comment>
<dbReference type="InterPro" id="IPR001387">
    <property type="entry name" value="Cro/C1-type_HTH"/>
</dbReference>
<sequence>MTIPLVSARTPLHPGRFLDSRFLTPAGMSQTEAARRLGISRRRLNELIAGKRGISPDTAIRLACLFGQDAQFWMALQSAWDLAQARRQLRQARRI</sequence>
<name>A0A318JCA8_9NEIS</name>
<proteinExistence type="predicted"/>
<dbReference type="AlphaFoldDB" id="A0A318JCA8"/>
<dbReference type="EMBL" id="QJKC01000011">
    <property type="protein sequence ID" value="PXX45741.1"/>
    <property type="molecule type" value="Genomic_DNA"/>
</dbReference>
<dbReference type="NCBIfam" id="TIGR02607">
    <property type="entry name" value="antidote_HigA"/>
    <property type="match status" value="1"/>
</dbReference>
<dbReference type="Proteomes" id="UP000248395">
    <property type="component" value="Unassembled WGS sequence"/>
</dbReference>
<dbReference type="PROSITE" id="PS50943">
    <property type="entry name" value="HTH_CROC1"/>
    <property type="match status" value="1"/>
</dbReference>
<protein>
    <submittedName>
        <fullName evidence="3">Addiction module HigA family antidote</fullName>
    </submittedName>
</protein>
<dbReference type="SUPFAM" id="SSF47413">
    <property type="entry name" value="lambda repressor-like DNA-binding domains"/>
    <property type="match status" value="1"/>
</dbReference>
<dbReference type="GO" id="GO:0003677">
    <property type="term" value="F:DNA binding"/>
    <property type="evidence" value="ECO:0007669"/>
    <property type="project" value="UniProtKB-KW"/>
</dbReference>
<dbReference type="RefSeq" id="WP_059287264.1">
    <property type="nucleotide sequence ID" value="NZ_LNQU01000178.1"/>
</dbReference>
<dbReference type="PANTHER" id="PTHR36924">
    <property type="entry name" value="ANTITOXIN HIGA-1"/>
    <property type="match status" value="1"/>
</dbReference>